<dbReference type="AlphaFoldDB" id="A0AA43QKW1"/>
<dbReference type="GO" id="GO:0016020">
    <property type="term" value="C:membrane"/>
    <property type="evidence" value="ECO:0007669"/>
    <property type="project" value="TreeGrafter"/>
</dbReference>
<feature type="compositionally biased region" description="Polar residues" evidence="1">
    <location>
        <begin position="25"/>
        <end position="37"/>
    </location>
</feature>
<feature type="compositionally biased region" description="Basic and acidic residues" evidence="1">
    <location>
        <begin position="240"/>
        <end position="263"/>
    </location>
</feature>
<feature type="region of interest" description="Disordered" evidence="1">
    <location>
        <begin position="482"/>
        <end position="506"/>
    </location>
</feature>
<feature type="compositionally biased region" description="Basic and acidic residues" evidence="1">
    <location>
        <begin position="340"/>
        <end position="350"/>
    </location>
</feature>
<comment type="caution">
    <text evidence="2">The sequence shown here is derived from an EMBL/GenBank/DDBJ whole genome shotgun (WGS) entry which is preliminary data.</text>
</comment>
<feature type="compositionally biased region" description="Polar residues" evidence="1">
    <location>
        <begin position="300"/>
        <end position="339"/>
    </location>
</feature>
<feature type="region of interest" description="Disordered" evidence="1">
    <location>
        <begin position="1"/>
        <end position="79"/>
    </location>
</feature>
<gene>
    <name evidence="2" type="ORF">OHK93_007640</name>
</gene>
<evidence type="ECO:0000256" key="1">
    <source>
        <dbReference type="SAM" id="MobiDB-lite"/>
    </source>
</evidence>
<keyword evidence="3" id="KW-1185">Reference proteome</keyword>
<protein>
    <submittedName>
        <fullName evidence="2">Uncharacterized protein</fullName>
    </submittedName>
</protein>
<feature type="region of interest" description="Disordered" evidence="1">
    <location>
        <begin position="601"/>
        <end position="622"/>
    </location>
</feature>
<evidence type="ECO:0000313" key="2">
    <source>
        <dbReference type="EMBL" id="MDI1488365.1"/>
    </source>
</evidence>
<feature type="compositionally biased region" description="Polar residues" evidence="1">
    <location>
        <begin position="165"/>
        <end position="189"/>
    </location>
</feature>
<dbReference type="PANTHER" id="PTHR46689">
    <property type="entry name" value="MEMBRANE PROTEIN, PUTATIVE-RELATED"/>
    <property type="match status" value="1"/>
</dbReference>
<feature type="compositionally biased region" description="Polar residues" evidence="1">
    <location>
        <begin position="429"/>
        <end position="453"/>
    </location>
</feature>
<feature type="compositionally biased region" description="Low complexity" evidence="1">
    <location>
        <begin position="264"/>
        <end position="277"/>
    </location>
</feature>
<evidence type="ECO:0000313" key="3">
    <source>
        <dbReference type="Proteomes" id="UP001161017"/>
    </source>
</evidence>
<feature type="compositionally biased region" description="Low complexity" evidence="1">
    <location>
        <begin position="369"/>
        <end position="379"/>
    </location>
</feature>
<feature type="compositionally biased region" description="Pro residues" evidence="1">
    <location>
        <begin position="67"/>
        <end position="76"/>
    </location>
</feature>
<feature type="region of interest" description="Disordered" evidence="1">
    <location>
        <begin position="115"/>
        <end position="457"/>
    </location>
</feature>
<proteinExistence type="predicted"/>
<feature type="region of interest" description="Disordered" evidence="1">
    <location>
        <begin position="811"/>
        <end position="835"/>
    </location>
</feature>
<accession>A0AA43QKW1</accession>
<feature type="compositionally biased region" description="Polar residues" evidence="1">
    <location>
        <begin position="1"/>
        <end position="13"/>
    </location>
</feature>
<organism evidence="2 3">
    <name type="scientific">Ramalina farinacea</name>
    <dbReference type="NCBI Taxonomy" id="258253"/>
    <lineage>
        <taxon>Eukaryota</taxon>
        <taxon>Fungi</taxon>
        <taxon>Dikarya</taxon>
        <taxon>Ascomycota</taxon>
        <taxon>Pezizomycotina</taxon>
        <taxon>Lecanoromycetes</taxon>
        <taxon>OSLEUM clade</taxon>
        <taxon>Lecanoromycetidae</taxon>
        <taxon>Lecanorales</taxon>
        <taxon>Lecanorineae</taxon>
        <taxon>Ramalinaceae</taxon>
        <taxon>Ramalina</taxon>
    </lineage>
</organism>
<sequence length="906" mass="99910">MEQQSISRPNQGIPSPPSLPLAEDTPNSPLSNGLARTTSRKRKPSGSGTARAAIDPSYDTTDYSYPPAAPEVPTAPPLSYRSSAVNAVNRSDSNSANPFTGSFAQRAALLAGRSIPTNPANDEFEPFDVSEPTRPERRTSLNRPIGGLYNEIQQHRRDSYPASAKTATSPNVVSFPSSPRESRIQNPAAHSSREASSGFVPVYDKLPPSRSKEYSPNAVRSPRRESQDQWASDRSPLQRLEAKMSDMSKSEKRARVEMAEQRLRASQAAAQSTSPRAPDSAQGQPPRMLPPQGLTRSPGGRNTVQAPERASSNKPASQSRTPDRTPNSARLSNKVSTPDTRNERGVRFNDLDTSNNDFADARRIDRGLSSTSTPSPNSPQGIAPDTRVLDHSTRSSAKNVPPEQQKLYVNRMQPGAARPSPESARGIKGSSQAQDPSDSSNPSAKAGASQTAAGVSARQRVGFDNDVLQLATVTKEHRHHLPHLIHRSKPTHDQFQPSDSKPKRLDEWRQGEVARLLAEDFEDKPVEKNPWWEKSGSNSRRRSQRGTVRTDDPYEDGSGKFESSFLSDRRVAEGSHVEATSPRQYVVDSDASGRKKVLRHIHDGLPNIRPSSKRSESADSPLTYSYSCPSLAEHNALHADHICEPYVSKELTMSMRSIRIRPVPTVTSFSPPLYLKCGPLLRYTGMKRDRLQSNGRAGPQSSERETWRGSVMIVTTDATSNYETAPTLRLYPEPMEKMPPPQEQKMEGEDADELPPHFMDPVAGLPKLSRTGKTIYVKPVDDLEPGKDHSRFEANDDGLFEDFRSAAVPTAYGTPEYRPGQNGNPSRNTRPKTKPKIGQKIRGVRLHAERGVTFWRFNLEVELQSQETRIAYSINNGPATGFWIPGRGQTMNTMFHSCNGFSLSVK</sequence>
<name>A0AA43QKW1_9LECA</name>
<dbReference type="PANTHER" id="PTHR46689:SF1">
    <property type="entry name" value="PHOD-LIKE PHOSPHATASE DOMAIN-CONTAINING PROTEIN"/>
    <property type="match status" value="1"/>
</dbReference>
<dbReference type="EMBL" id="JAPUFD010000007">
    <property type="protein sequence ID" value="MDI1488365.1"/>
    <property type="molecule type" value="Genomic_DNA"/>
</dbReference>
<feature type="region of interest" description="Disordered" evidence="1">
    <location>
        <begin position="527"/>
        <end position="567"/>
    </location>
</feature>
<dbReference type="Proteomes" id="UP001161017">
    <property type="component" value="Unassembled WGS sequence"/>
</dbReference>
<reference evidence="2" key="1">
    <citation type="journal article" date="2023" name="Genome Biol. Evol.">
        <title>First Whole Genome Sequence and Flow Cytometry Genome Size Data for the Lichen-Forming Fungus Ramalina farinacea (Ascomycota).</title>
        <authorList>
            <person name="Llewellyn T."/>
            <person name="Mian S."/>
            <person name="Hill R."/>
            <person name="Leitch I.J."/>
            <person name="Gaya E."/>
        </authorList>
    </citation>
    <scope>NUCLEOTIDE SEQUENCE</scope>
    <source>
        <strain evidence="2">LIQ254RAFAR</strain>
    </source>
</reference>